<gene>
    <name evidence="1" type="ORF">LSAT_V11C300107530</name>
</gene>
<protein>
    <submittedName>
        <fullName evidence="1">Uncharacterized protein</fullName>
    </submittedName>
</protein>
<keyword evidence="2" id="KW-1185">Reference proteome</keyword>
<dbReference type="EMBL" id="NBSK02000003">
    <property type="protein sequence ID" value="KAJ0216430.1"/>
    <property type="molecule type" value="Genomic_DNA"/>
</dbReference>
<dbReference type="AlphaFoldDB" id="A0A9R1XIY9"/>
<accession>A0A9R1XIY9</accession>
<sequence>MIIPDNGILIANKYGVIAHFLSRLESSTSFPLWSGPQDFSNHPIINIVLLNSVHYVKVDLQEGHPMANVSWIWNMHKMFLGY</sequence>
<reference evidence="1 2" key="1">
    <citation type="journal article" date="2017" name="Nat. Commun.">
        <title>Genome assembly with in vitro proximity ligation data and whole-genome triplication in lettuce.</title>
        <authorList>
            <person name="Reyes-Chin-Wo S."/>
            <person name="Wang Z."/>
            <person name="Yang X."/>
            <person name="Kozik A."/>
            <person name="Arikit S."/>
            <person name="Song C."/>
            <person name="Xia L."/>
            <person name="Froenicke L."/>
            <person name="Lavelle D.O."/>
            <person name="Truco M.J."/>
            <person name="Xia R."/>
            <person name="Zhu S."/>
            <person name="Xu C."/>
            <person name="Xu H."/>
            <person name="Xu X."/>
            <person name="Cox K."/>
            <person name="Korf I."/>
            <person name="Meyers B.C."/>
            <person name="Michelmore R.W."/>
        </authorList>
    </citation>
    <scope>NUCLEOTIDE SEQUENCE [LARGE SCALE GENOMIC DNA]</scope>
    <source>
        <strain evidence="2">cv. Salinas</strain>
        <tissue evidence="1">Seedlings</tissue>
    </source>
</reference>
<evidence type="ECO:0000313" key="2">
    <source>
        <dbReference type="Proteomes" id="UP000235145"/>
    </source>
</evidence>
<comment type="caution">
    <text evidence="1">The sequence shown here is derived from an EMBL/GenBank/DDBJ whole genome shotgun (WGS) entry which is preliminary data.</text>
</comment>
<organism evidence="1 2">
    <name type="scientific">Lactuca sativa</name>
    <name type="common">Garden lettuce</name>
    <dbReference type="NCBI Taxonomy" id="4236"/>
    <lineage>
        <taxon>Eukaryota</taxon>
        <taxon>Viridiplantae</taxon>
        <taxon>Streptophyta</taxon>
        <taxon>Embryophyta</taxon>
        <taxon>Tracheophyta</taxon>
        <taxon>Spermatophyta</taxon>
        <taxon>Magnoliopsida</taxon>
        <taxon>eudicotyledons</taxon>
        <taxon>Gunneridae</taxon>
        <taxon>Pentapetalae</taxon>
        <taxon>asterids</taxon>
        <taxon>campanulids</taxon>
        <taxon>Asterales</taxon>
        <taxon>Asteraceae</taxon>
        <taxon>Cichorioideae</taxon>
        <taxon>Cichorieae</taxon>
        <taxon>Lactucinae</taxon>
        <taxon>Lactuca</taxon>
    </lineage>
</organism>
<name>A0A9R1XIY9_LACSA</name>
<proteinExistence type="predicted"/>
<dbReference type="Proteomes" id="UP000235145">
    <property type="component" value="Unassembled WGS sequence"/>
</dbReference>
<evidence type="ECO:0000313" key="1">
    <source>
        <dbReference type="EMBL" id="KAJ0216430.1"/>
    </source>
</evidence>